<feature type="transmembrane region" description="Helical" evidence="1">
    <location>
        <begin position="92"/>
        <end position="114"/>
    </location>
</feature>
<dbReference type="Pfam" id="PF10327">
    <property type="entry name" value="7TM_GPCR_Sri"/>
    <property type="match status" value="1"/>
</dbReference>
<evidence type="ECO:0008006" key="4">
    <source>
        <dbReference type="Google" id="ProtNLM"/>
    </source>
</evidence>
<reference evidence="2" key="1">
    <citation type="submission" date="2022-11" db="EMBL/GenBank/DDBJ databases">
        <authorList>
            <person name="Kikuchi T."/>
        </authorList>
    </citation>
    <scope>NUCLEOTIDE SEQUENCE</scope>
    <source>
        <strain evidence="2">PS1010</strain>
    </source>
</reference>
<feature type="transmembrane region" description="Helical" evidence="1">
    <location>
        <begin position="135"/>
        <end position="153"/>
    </location>
</feature>
<sequence length="335" mass="38375">MDLDCPEQPPSYYTFCLHSIAFFSFPINCLGCYLIICKSSHSEYKYRQLYLQIVSFIVENHMTWLGAGYYYYPMFGGYNTSPILSHVISPHTNVIGLVFVLAFELPSLVSCFQFRAKSAGELRPTNKISPYFTNFMTFIAHCFPFILSISIFLSEPSHEEQYEFISQHFPKCLHLLKNPDFIVYDWRTNLGWIIAAASAVIWVITFALYSLSLSIYTILTLHTMRCHMSATTYKIHRSALIALTFQCIIPFSCILAPISMIGIILLQELSQLQELATDLWFLIAAHSMASTIVMICFNSRYLDFVRTFFSRAFKINGVEVVSSSSNDAIVFRKYG</sequence>
<evidence type="ECO:0000313" key="2">
    <source>
        <dbReference type="EMBL" id="CAI5453522.1"/>
    </source>
</evidence>
<dbReference type="EMBL" id="CANHGI010000005">
    <property type="protein sequence ID" value="CAI5453522.1"/>
    <property type="molecule type" value="Genomic_DNA"/>
</dbReference>
<dbReference type="InterPro" id="IPR019429">
    <property type="entry name" value="7TM_GPCR_serpentine_rcpt_Sri"/>
</dbReference>
<dbReference type="PANTHER" id="PTHR46964:SF2">
    <property type="entry name" value="SERPENTINE RECEPTOR, CLASS T"/>
    <property type="match status" value="1"/>
</dbReference>
<dbReference type="PANTHER" id="PTHR46964">
    <property type="entry name" value="SERPENTINE RECEPTOR, CLASS I-RELATED"/>
    <property type="match status" value="1"/>
</dbReference>
<protein>
    <recommendedName>
        <fullName evidence="4">Serpentine Receptor, class I</fullName>
    </recommendedName>
</protein>
<evidence type="ECO:0000313" key="3">
    <source>
        <dbReference type="Proteomes" id="UP001152747"/>
    </source>
</evidence>
<feature type="transmembrane region" description="Helical" evidence="1">
    <location>
        <begin position="12"/>
        <end position="37"/>
    </location>
</feature>
<keyword evidence="3" id="KW-1185">Reference proteome</keyword>
<feature type="transmembrane region" description="Helical" evidence="1">
    <location>
        <begin position="190"/>
        <end position="219"/>
    </location>
</feature>
<proteinExistence type="predicted"/>
<keyword evidence="1" id="KW-0812">Transmembrane</keyword>
<evidence type="ECO:0000256" key="1">
    <source>
        <dbReference type="SAM" id="Phobius"/>
    </source>
</evidence>
<comment type="caution">
    <text evidence="2">The sequence shown here is derived from an EMBL/GenBank/DDBJ whole genome shotgun (WGS) entry which is preliminary data.</text>
</comment>
<feature type="transmembrane region" description="Helical" evidence="1">
    <location>
        <begin position="279"/>
        <end position="297"/>
    </location>
</feature>
<dbReference type="AlphaFoldDB" id="A0A9P1NA73"/>
<feature type="transmembrane region" description="Helical" evidence="1">
    <location>
        <begin position="49"/>
        <end position="72"/>
    </location>
</feature>
<dbReference type="Proteomes" id="UP001152747">
    <property type="component" value="Unassembled WGS sequence"/>
</dbReference>
<accession>A0A9P1NA73</accession>
<organism evidence="2 3">
    <name type="scientific">Caenorhabditis angaria</name>
    <dbReference type="NCBI Taxonomy" id="860376"/>
    <lineage>
        <taxon>Eukaryota</taxon>
        <taxon>Metazoa</taxon>
        <taxon>Ecdysozoa</taxon>
        <taxon>Nematoda</taxon>
        <taxon>Chromadorea</taxon>
        <taxon>Rhabditida</taxon>
        <taxon>Rhabditina</taxon>
        <taxon>Rhabditomorpha</taxon>
        <taxon>Rhabditoidea</taxon>
        <taxon>Rhabditidae</taxon>
        <taxon>Peloderinae</taxon>
        <taxon>Caenorhabditis</taxon>
    </lineage>
</organism>
<keyword evidence="1" id="KW-1133">Transmembrane helix</keyword>
<keyword evidence="1" id="KW-0472">Membrane</keyword>
<gene>
    <name evidence="2" type="ORF">CAMP_LOCUS16159</name>
</gene>
<name>A0A9P1NA73_9PELO</name>
<feature type="transmembrane region" description="Helical" evidence="1">
    <location>
        <begin position="240"/>
        <end position="267"/>
    </location>
</feature>